<sequence>MLVVRPAGPADLHHLLELAILSGPGFTSLPEDADVLSERLEVSAASFAGKLGPEAAWYTLMLEDGDTGDIDGVGSVKATVGLNRPFFSFRVVNNTVQSPSLNVKLNHQTLVLVNECTGWTEVGSLFLKADRRKGGAGRLLSQSRYMLIGAQPDLFADNVLAELRGVFTPDGYCPFWDHVAHKFFPMDFDDADRMTGSTDKQFILDLAPRHPIYIDLLPEPARAVIGKVHPQGVPAMALLESEGFRPNGLVDIFDAGPTVACGRDNIRTVRDARVLTARIENEVEVDLPSLVSTDSVAAFRAVRARVLVDGDLARMTPDVAAALKIKDGAVVRVKS</sequence>
<keyword evidence="3" id="KW-0012">Acyltransferase</keyword>
<dbReference type="OrthoDB" id="21121at2"/>
<dbReference type="Proteomes" id="UP000077603">
    <property type="component" value="Chromosome"/>
</dbReference>
<evidence type="ECO:0000256" key="2">
    <source>
        <dbReference type="ARBA" id="ARBA00022679"/>
    </source>
</evidence>
<dbReference type="Pfam" id="PF04958">
    <property type="entry name" value="AstA"/>
    <property type="match status" value="1"/>
</dbReference>
<proteinExistence type="predicted"/>
<accession>A0A172Y5J6</accession>
<dbReference type="PANTHER" id="PTHR30420">
    <property type="entry name" value="N-SUCCINYLARGININE DIHYDROLASE"/>
    <property type="match status" value="1"/>
</dbReference>
<dbReference type="EMBL" id="CP015614">
    <property type="protein sequence ID" value="ANF54497.1"/>
    <property type="molecule type" value="Genomic_DNA"/>
</dbReference>
<dbReference type="Gene3D" id="2.40.40.20">
    <property type="match status" value="1"/>
</dbReference>
<dbReference type="KEGG" id="bne:DA69_06940"/>
<dbReference type="AlphaFoldDB" id="A0A172Y5J6"/>
<dbReference type="SUPFAM" id="SSF55729">
    <property type="entry name" value="Acyl-CoA N-acyltransferases (Nat)"/>
    <property type="match status" value="1"/>
</dbReference>
<evidence type="ECO:0000313" key="5">
    <source>
        <dbReference type="Proteomes" id="UP000077603"/>
    </source>
</evidence>
<protein>
    <submittedName>
        <fullName evidence="4">Arginine N-succinyltransferase</fullName>
    </submittedName>
</protein>
<dbReference type="GO" id="GO:0006527">
    <property type="term" value="P:L-arginine catabolic process"/>
    <property type="evidence" value="ECO:0007669"/>
    <property type="project" value="InterPro"/>
</dbReference>
<evidence type="ECO:0000313" key="4">
    <source>
        <dbReference type="EMBL" id="ANF54497.1"/>
    </source>
</evidence>
<keyword evidence="2 4" id="KW-0808">Transferase</keyword>
<dbReference type="NCBIfam" id="TIGR03243">
    <property type="entry name" value="arg_catab_AOST"/>
    <property type="match status" value="1"/>
</dbReference>
<dbReference type="InterPro" id="IPR007041">
    <property type="entry name" value="Arg_succinylTrfase_AstA/AruG"/>
</dbReference>
<organism evidence="4 5">
    <name type="scientific">Brevundimonas naejangsanensis</name>
    <dbReference type="NCBI Taxonomy" id="588932"/>
    <lineage>
        <taxon>Bacteria</taxon>
        <taxon>Pseudomonadati</taxon>
        <taxon>Pseudomonadota</taxon>
        <taxon>Alphaproteobacteria</taxon>
        <taxon>Caulobacterales</taxon>
        <taxon>Caulobacteraceae</taxon>
        <taxon>Brevundimonas</taxon>
    </lineage>
</organism>
<keyword evidence="5" id="KW-1185">Reference proteome</keyword>
<name>A0A172Y5J6_9CAUL</name>
<reference evidence="4 5" key="1">
    <citation type="journal article" date="2014" name="Genome Announc.">
        <title>Genome Sequence of a Promising Hydrogen-Producing Facultative Anaerobic Bacterium, Brevundimonas naejangsanensis Strain B1.</title>
        <authorList>
            <person name="Su H."/>
            <person name="Zhang T."/>
            <person name="Bao M."/>
            <person name="Jiang Y."/>
            <person name="Wang Y."/>
            <person name="Tan T."/>
        </authorList>
    </citation>
    <scope>NUCLEOTIDE SEQUENCE [LARGE SCALE GENOMIC DNA]</scope>
    <source>
        <strain evidence="4 5">B1</strain>
    </source>
</reference>
<dbReference type="STRING" id="588932.DA69_06940"/>
<dbReference type="GO" id="GO:0008791">
    <property type="term" value="F:arginine N-succinyltransferase activity"/>
    <property type="evidence" value="ECO:0007669"/>
    <property type="project" value="InterPro"/>
</dbReference>
<dbReference type="RefSeq" id="WP_025976681.1">
    <property type="nucleotide sequence ID" value="NZ_CP015614.1"/>
</dbReference>
<dbReference type="PANTHER" id="PTHR30420:SF1">
    <property type="entry name" value="ARGININE N-SUCCINYLTRANSFERASE"/>
    <property type="match status" value="1"/>
</dbReference>
<dbReference type="InterPro" id="IPR016181">
    <property type="entry name" value="Acyl_CoA_acyltransferase"/>
</dbReference>
<dbReference type="eggNOG" id="COG3138">
    <property type="taxonomic scope" value="Bacteria"/>
</dbReference>
<keyword evidence="1" id="KW-0056">Arginine metabolism</keyword>
<evidence type="ECO:0000256" key="1">
    <source>
        <dbReference type="ARBA" id="ARBA00022503"/>
    </source>
</evidence>
<evidence type="ECO:0000256" key="3">
    <source>
        <dbReference type="ARBA" id="ARBA00023315"/>
    </source>
</evidence>
<gene>
    <name evidence="4" type="ORF">DA69_06940</name>
</gene>